<dbReference type="PANTHER" id="PTHR47926">
    <property type="entry name" value="PENTATRICOPEPTIDE REPEAT-CONTAINING PROTEIN"/>
    <property type="match status" value="1"/>
</dbReference>
<dbReference type="FunFam" id="1.25.40.10:FF:000090">
    <property type="entry name" value="Pentatricopeptide repeat-containing protein, chloroplastic"/>
    <property type="match status" value="1"/>
</dbReference>
<dbReference type="InterPro" id="IPR002885">
    <property type="entry name" value="PPR_rpt"/>
</dbReference>
<dbReference type="GO" id="GO:0003723">
    <property type="term" value="F:RNA binding"/>
    <property type="evidence" value="ECO:0007669"/>
    <property type="project" value="InterPro"/>
</dbReference>
<dbReference type="Pfam" id="PF20431">
    <property type="entry name" value="E_motif"/>
    <property type="match status" value="1"/>
</dbReference>
<sequence>MLVFCVKTLISSSLPQKSQSSAICFSSNTISLLFKSRLLSDFSFKLNRIAMDNTRELQTEASQSLSSSASGEIHVLAGPMFSGKATTILRRMLAERRTGRCIVLNFGGASEKERAAGLYVTGRLKEAVGLLWLSGSQVEPDTYAMLLQEFKQRKEYTKGKRIHAQMVVLGFAPNEYLKVKLLILYALSRDLQTAWILFRSLLLRDLIPWNAMISGHVQKGLEQEGLYMYYDMRHHRVVPDQYTFASVFRACSALASLEHGMRAHAVMIKSRIKSNIIVNSAVVDMYFKCSSVSDGHKVFDQFSTRNVITWTSLMSGYGYHGQVSEVLKCFDKMKEEGCRPNSVTFLVVLTACSHGGLVDEGREYFDSMKRDYGIEPEGQHYAAMVDILGRAGRLQEAYEFVMKSPCKKHAPVWGSLLGACRNHGNVKLLELAATRYFELDPTNGGNYVVFATGYASCGLLDAASKVRRRMEDAGVKKDIGYSQIKLQGEVHRFMTDDKSHRLSGKIYKKVQEMTSVFMDVDCYPV</sequence>
<dbReference type="Gramene" id="ESQ56029">
    <property type="protein sequence ID" value="ESQ56029"/>
    <property type="gene ID" value="EUTSA_v10026937mg"/>
</dbReference>
<feature type="repeat" description="PPR" evidence="2">
    <location>
        <begin position="341"/>
        <end position="376"/>
    </location>
</feature>
<dbReference type="eggNOG" id="KOG4197">
    <property type="taxonomic scope" value="Eukaryota"/>
</dbReference>
<protein>
    <recommendedName>
        <fullName evidence="5">Thymidine kinase</fullName>
    </recommendedName>
</protein>
<dbReference type="Pfam" id="PF01535">
    <property type="entry name" value="PPR"/>
    <property type="match status" value="1"/>
</dbReference>
<gene>
    <name evidence="3" type="ORF">EUTSA_v10026937mg</name>
</gene>
<evidence type="ECO:0000256" key="1">
    <source>
        <dbReference type="ARBA" id="ARBA00022737"/>
    </source>
</evidence>
<feature type="repeat" description="PPR" evidence="2">
    <location>
        <begin position="205"/>
        <end position="239"/>
    </location>
</feature>
<evidence type="ECO:0000256" key="2">
    <source>
        <dbReference type="PROSITE-ProRule" id="PRU00708"/>
    </source>
</evidence>
<dbReference type="Pfam" id="PF13041">
    <property type="entry name" value="PPR_2"/>
    <property type="match status" value="1"/>
</dbReference>
<dbReference type="InterPro" id="IPR046960">
    <property type="entry name" value="PPR_At4g14850-like_plant"/>
</dbReference>
<keyword evidence="4" id="KW-1185">Reference proteome</keyword>
<name>V4MHI1_EUTSA</name>
<reference evidence="3 4" key="1">
    <citation type="journal article" date="2013" name="Front. Plant Sci.">
        <title>The Reference Genome of the Halophytic Plant Eutrema salsugineum.</title>
        <authorList>
            <person name="Yang R."/>
            <person name="Jarvis D.E."/>
            <person name="Chen H."/>
            <person name="Beilstein M.A."/>
            <person name="Grimwood J."/>
            <person name="Jenkins J."/>
            <person name="Shu S."/>
            <person name="Prochnik S."/>
            <person name="Xin M."/>
            <person name="Ma C."/>
            <person name="Schmutz J."/>
            <person name="Wing R.A."/>
            <person name="Mitchell-Olds T."/>
            <person name="Schumaker K.S."/>
            <person name="Wang X."/>
        </authorList>
    </citation>
    <scope>NUCLEOTIDE SEQUENCE [LARGE SCALE GENOMIC DNA]</scope>
</reference>
<dbReference type="PROSITE" id="PS51375">
    <property type="entry name" value="PPR"/>
    <property type="match status" value="3"/>
</dbReference>
<evidence type="ECO:0000313" key="4">
    <source>
        <dbReference type="Proteomes" id="UP000030689"/>
    </source>
</evidence>
<keyword evidence="1" id="KW-0677">Repeat</keyword>
<proteinExistence type="predicted"/>
<dbReference type="Gene3D" id="1.25.40.10">
    <property type="entry name" value="Tetratricopeptide repeat domain"/>
    <property type="match status" value="2"/>
</dbReference>
<dbReference type="GO" id="GO:0009451">
    <property type="term" value="P:RNA modification"/>
    <property type="evidence" value="ECO:0007669"/>
    <property type="project" value="InterPro"/>
</dbReference>
<dbReference type="InterPro" id="IPR046848">
    <property type="entry name" value="E_motif"/>
</dbReference>
<evidence type="ECO:0008006" key="5">
    <source>
        <dbReference type="Google" id="ProtNLM"/>
    </source>
</evidence>
<evidence type="ECO:0000313" key="3">
    <source>
        <dbReference type="EMBL" id="ESQ56029.1"/>
    </source>
</evidence>
<feature type="repeat" description="PPR" evidence="2">
    <location>
        <begin position="306"/>
        <end position="340"/>
    </location>
</feature>
<dbReference type="Proteomes" id="UP000030689">
    <property type="component" value="Unassembled WGS sequence"/>
</dbReference>
<dbReference type="InterPro" id="IPR011990">
    <property type="entry name" value="TPR-like_helical_dom_sf"/>
</dbReference>
<accession>V4MHI1</accession>
<dbReference type="AlphaFoldDB" id="V4MHI1"/>
<dbReference type="PANTHER" id="PTHR47926:SF347">
    <property type="entry name" value="PENTATRICOPEPTIDE REPEAT-CONTAINING PROTEIN"/>
    <property type="match status" value="1"/>
</dbReference>
<organism evidence="3 4">
    <name type="scientific">Eutrema salsugineum</name>
    <name type="common">Saltwater cress</name>
    <name type="synonym">Sisymbrium salsugineum</name>
    <dbReference type="NCBI Taxonomy" id="72664"/>
    <lineage>
        <taxon>Eukaryota</taxon>
        <taxon>Viridiplantae</taxon>
        <taxon>Streptophyta</taxon>
        <taxon>Embryophyta</taxon>
        <taxon>Tracheophyta</taxon>
        <taxon>Spermatophyta</taxon>
        <taxon>Magnoliopsida</taxon>
        <taxon>eudicotyledons</taxon>
        <taxon>Gunneridae</taxon>
        <taxon>Pentapetalae</taxon>
        <taxon>rosids</taxon>
        <taxon>malvids</taxon>
        <taxon>Brassicales</taxon>
        <taxon>Brassicaceae</taxon>
        <taxon>Eutremeae</taxon>
        <taxon>Eutrema</taxon>
    </lineage>
</organism>
<dbReference type="EMBL" id="KI517384">
    <property type="protein sequence ID" value="ESQ56029.1"/>
    <property type="molecule type" value="Genomic_DNA"/>
</dbReference>
<dbReference type="KEGG" id="eus:EUTSA_v10026937mg"/>
<dbReference type="NCBIfam" id="TIGR00756">
    <property type="entry name" value="PPR"/>
    <property type="match status" value="3"/>
</dbReference>